<accession>A0AAQ3XDX0</accession>
<organism evidence="1 2">
    <name type="scientific">Paspalum notatum var. saurae</name>
    <dbReference type="NCBI Taxonomy" id="547442"/>
    <lineage>
        <taxon>Eukaryota</taxon>
        <taxon>Viridiplantae</taxon>
        <taxon>Streptophyta</taxon>
        <taxon>Embryophyta</taxon>
        <taxon>Tracheophyta</taxon>
        <taxon>Spermatophyta</taxon>
        <taxon>Magnoliopsida</taxon>
        <taxon>Liliopsida</taxon>
        <taxon>Poales</taxon>
        <taxon>Poaceae</taxon>
        <taxon>PACMAD clade</taxon>
        <taxon>Panicoideae</taxon>
        <taxon>Andropogonodae</taxon>
        <taxon>Paspaleae</taxon>
        <taxon>Paspalinae</taxon>
        <taxon>Paspalum</taxon>
    </lineage>
</organism>
<dbReference type="Proteomes" id="UP001341281">
    <property type="component" value="Chromosome 09"/>
</dbReference>
<dbReference type="EMBL" id="CP144753">
    <property type="protein sequence ID" value="WVZ94301.1"/>
    <property type="molecule type" value="Genomic_DNA"/>
</dbReference>
<gene>
    <name evidence="1" type="ORF">U9M48_040207</name>
</gene>
<sequence>MRQRRWLELIKDYDLEIHYHLGKTNIKEIKELIKFDKALGFRVDADGTVWHGDRICVPNIRSIQELILKEAHETAYSLHPGSEKMY</sequence>
<evidence type="ECO:0008006" key="3">
    <source>
        <dbReference type="Google" id="ProtNLM"/>
    </source>
</evidence>
<protein>
    <recommendedName>
        <fullName evidence="3">Reverse transcriptase domain-containing protein</fullName>
    </recommendedName>
</protein>
<dbReference type="AlphaFoldDB" id="A0AAQ3XDX0"/>
<proteinExistence type="predicted"/>
<name>A0AAQ3XDX0_PASNO</name>
<reference evidence="1 2" key="1">
    <citation type="submission" date="2024-02" db="EMBL/GenBank/DDBJ databases">
        <title>High-quality chromosome-scale genome assembly of Pensacola bahiagrass (Paspalum notatum Flugge var. saurae).</title>
        <authorList>
            <person name="Vega J.M."/>
            <person name="Podio M."/>
            <person name="Orjuela J."/>
            <person name="Siena L.A."/>
            <person name="Pessino S.C."/>
            <person name="Combes M.C."/>
            <person name="Mariac C."/>
            <person name="Albertini E."/>
            <person name="Pupilli F."/>
            <person name="Ortiz J.P.A."/>
            <person name="Leblanc O."/>
        </authorList>
    </citation>
    <scope>NUCLEOTIDE SEQUENCE [LARGE SCALE GENOMIC DNA]</scope>
    <source>
        <strain evidence="1">R1</strain>
        <tissue evidence="1">Leaf</tissue>
    </source>
</reference>
<keyword evidence="2" id="KW-1185">Reference proteome</keyword>
<evidence type="ECO:0000313" key="1">
    <source>
        <dbReference type="EMBL" id="WVZ94301.1"/>
    </source>
</evidence>
<evidence type="ECO:0000313" key="2">
    <source>
        <dbReference type="Proteomes" id="UP001341281"/>
    </source>
</evidence>